<evidence type="ECO:0000313" key="2">
    <source>
        <dbReference type="EMBL" id="SLN52883.1"/>
    </source>
</evidence>
<accession>A0A1X6ZJU0</accession>
<dbReference type="AlphaFoldDB" id="A0A1X6ZJU0"/>
<protein>
    <submittedName>
        <fullName evidence="2">Uncharacterized protein</fullName>
    </submittedName>
</protein>
<feature type="region of interest" description="Disordered" evidence="1">
    <location>
        <begin position="12"/>
        <end position="41"/>
    </location>
</feature>
<name>A0A1X6ZJU0_9RHOB</name>
<dbReference type="Proteomes" id="UP000193570">
    <property type="component" value="Unassembled WGS sequence"/>
</dbReference>
<proteinExistence type="predicted"/>
<keyword evidence="3" id="KW-1185">Reference proteome</keyword>
<evidence type="ECO:0000256" key="1">
    <source>
        <dbReference type="SAM" id="MobiDB-lite"/>
    </source>
</evidence>
<feature type="compositionally biased region" description="Basic and acidic residues" evidence="1">
    <location>
        <begin position="32"/>
        <end position="41"/>
    </location>
</feature>
<gene>
    <name evidence="2" type="ORF">ROJ8625_02687</name>
</gene>
<evidence type="ECO:0000313" key="3">
    <source>
        <dbReference type="Proteomes" id="UP000193570"/>
    </source>
</evidence>
<organism evidence="2 3">
    <name type="scientific">Roseivivax jejudonensis</name>
    <dbReference type="NCBI Taxonomy" id="1529041"/>
    <lineage>
        <taxon>Bacteria</taxon>
        <taxon>Pseudomonadati</taxon>
        <taxon>Pseudomonadota</taxon>
        <taxon>Alphaproteobacteria</taxon>
        <taxon>Rhodobacterales</taxon>
        <taxon>Roseobacteraceae</taxon>
        <taxon>Roseivivax</taxon>
    </lineage>
</organism>
<sequence>MLQILAQSFLTAAQSQSRARPHERRLVATRPDTARRTEVRK</sequence>
<reference evidence="2 3" key="1">
    <citation type="submission" date="2017-03" db="EMBL/GenBank/DDBJ databases">
        <authorList>
            <person name="Afonso C.L."/>
            <person name="Miller P.J."/>
            <person name="Scott M.A."/>
            <person name="Spackman E."/>
            <person name="Goraichik I."/>
            <person name="Dimitrov K.M."/>
            <person name="Suarez D.L."/>
            <person name="Swayne D.E."/>
        </authorList>
    </citation>
    <scope>NUCLEOTIDE SEQUENCE [LARGE SCALE GENOMIC DNA]</scope>
    <source>
        <strain evidence="2 3">CECT 8625</strain>
    </source>
</reference>
<dbReference type="EMBL" id="FWFK01000004">
    <property type="protein sequence ID" value="SLN52883.1"/>
    <property type="molecule type" value="Genomic_DNA"/>
</dbReference>